<name>A0A833RD50_9POAL</name>
<dbReference type="NCBIfam" id="TIGR01568">
    <property type="entry name" value="A_thal_3678"/>
    <property type="match status" value="1"/>
</dbReference>
<keyword evidence="3 6" id="KW-0805">Transcription regulation</keyword>
<comment type="caution">
    <text evidence="9">The sequence shown here is derived from an EMBL/GenBank/DDBJ whole genome shotgun (WGS) entry which is preliminary data.</text>
</comment>
<sequence length="248" mass="27481">MSHHHHQSSSSSLFFSTPPFQFHKIKRRKKQSSMAKTKSNKKKKSTFMTSLLSKPTQLLCYTPPLATWPWPSCKYPRTSSFRTNHVGDSVYKTVNSVYDAISIDSTEVELCGASSTVDVRSIRSDRLFFEPAGSTSSSIIQKSPLTKQSKDSGPFQESIVLTVDSADPYRDFRESMQEMVAAHGIKDWEGLEKLLGMYLRLNAKSTHGLIVGAFVDLLVAMAANSAASPSSCSCITFDEIGEMVEQFG</sequence>
<proteinExistence type="predicted"/>
<comment type="function">
    <text evidence="6">Transcriptional repressor that regulates multiple aspects of plant growth and development.</text>
</comment>
<dbReference type="InterPro" id="IPR006458">
    <property type="entry name" value="Ovate_C"/>
</dbReference>
<reference evidence="9" key="1">
    <citation type="submission" date="2020-01" db="EMBL/GenBank/DDBJ databases">
        <title>Genome sequence of Kobresia littledalei, the first chromosome-level genome in the family Cyperaceae.</title>
        <authorList>
            <person name="Qu G."/>
        </authorList>
    </citation>
    <scope>NUCLEOTIDE SEQUENCE</scope>
    <source>
        <strain evidence="9">C.B.Clarke</strain>
        <tissue evidence="9">Leaf</tissue>
    </source>
</reference>
<evidence type="ECO:0000256" key="2">
    <source>
        <dbReference type="ARBA" id="ARBA00022491"/>
    </source>
</evidence>
<dbReference type="PROSITE" id="PS51754">
    <property type="entry name" value="OVATE"/>
    <property type="match status" value="1"/>
</dbReference>
<evidence type="ECO:0000256" key="5">
    <source>
        <dbReference type="ARBA" id="ARBA00023242"/>
    </source>
</evidence>
<dbReference type="PANTHER" id="PTHR33057">
    <property type="entry name" value="TRANSCRIPTION REPRESSOR OFP7-RELATED"/>
    <property type="match status" value="1"/>
</dbReference>
<dbReference type="OrthoDB" id="689823at2759"/>
<feature type="region of interest" description="Disordered" evidence="7">
    <location>
        <begin position="26"/>
        <end position="46"/>
    </location>
</feature>
<dbReference type="EMBL" id="SWLB01000006">
    <property type="protein sequence ID" value="KAF3337608.1"/>
    <property type="molecule type" value="Genomic_DNA"/>
</dbReference>
<evidence type="ECO:0000259" key="8">
    <source>
        <dbReference type="PROSITE" id="PS51754"/>
    </source>
</evidence>
<evidence type="ECO:0000313" key="10">
    <source>
        <dbReference type="Proteomes" id="UP000623129"/>
    </source>
</evidence>
<accession>A0A833RD50</accession>
<evidence type="ECO:0000256" key="1">
    <source>
        <dbReference type="ARBA" id="ARBA00004123"/>
    </source>
</evidence>
<dbReference type="GO" id="GO:0045892">
    <property type="term" value="P:negative regulation of DNA-templated transcription"/>
    <property type="evidence" value="ECO:0007669"/>
    <property type="project" value="UniProtKB-UniRule"/>
</dbReference>
<keyword evidence="2 6" id="KW-0678">Repressor</keyword>
<gene>
    <name evidence="9" type="ORF">FCM35_KLT18195</name>
</gene>
<protein>
    <recommendedName>
        <fullName evidence="6">Transcription repressor</fullName>
    </recommendedName>
    <alternativeName>
        <fullName evidence="6">Ovate family protein</fullName>
    </alternativeName>
</protein>
<comment type="subcellular location">
    <subcellularLocation>
        <location evidence="1 6">Nucleus</location>
    </subcellularLocation>
</comment>
<evidence type="ECO:0000256" key="4">
    <source>
        <dbReference type="ARBA" id="ARBA00023163"/>
    </source>
</evidence>
<dbReference type="AlphaFoldDB" id="A0A833RD50"/>
<dbReference type="InterPro" id="IPR038933">
    <property type="entry name" value="Ovate"/>
</dbReference>
<feature type="domain" description="OVATE" evidence="8">
    <location>
        <begin position="160"/>
        <end position="220"/>
    </location>
</feature>
<evidence type="ECO:0000256" key="3">
    <source>
        <dbReference type="ARBA" id="ARBA00023015"/>
    </source>
</evidence>
<evidence type="ECO:0000313" key="9">
    <source>
        <dbReference type="EMBL" id="KAF3337608.1"/>
    </source>
</evidence>
<organism evidence="9 10">
    <name type="scientific">Carex littledalei</name>
    <dbReference type="NCBI Taxonomy" id="544730"/>
    <lineage>
        <taxon>Eukaryota</taxon>
        <taxon>Viridiplantae</taxon>
        <taxon>Streptophyta</taxon>
        <taxon>Embryophyta</taxon>
        <taxon>Tracheophyta</taxon>
        <taxon>Spermatophyta</taxon>
        <taxon>Magnoliopsida</taxon>
        <taxon>Liliopsida</taxon>
        <taxon>Poales</taxon>
        <taxon>Cyperaceae</taxon>
        <taxon>Cyperoideae</taxon>
        <taxon>Cariceae</taxon>
        <taxon>Carex</taxon>
        <taxon>Carex subgen. Euthyceras</taxon>
    </lineage>
</organism>
<keyword evidence="5 6" id="KW-0539">Nucleus</keyword>
<dbReference type="GO" id="GO:0005634">
    <property type="term" value="C:nucleus"/>
    <property type="evidence" value="ECO:0007669"/>
    <property type="project" value="UniProtKB-SubCell"/>
</dbReference>
<dbReference type="Pfam" id="PF04844">
    <property type="entry name" value="Ovate"/>
    <property type="match status" value="1"/>
</dbReference>
<dbReference type="PANTHER" id="PTHR33057:SF26">
    <property type="entry name" value="TRANSCRIPTION REPRESSOR OFP13"/>
    <property type="match status" value="1"/>
</dbReference>
<evidence type="ECO:0000256" key="7">
    <source>
        <dbReference type="SAM" id="MobiDB-lite"/>
    </source>
</evidence>
<keyword evidence="10" id="KW-1185">Reference proteome</keyword>
<keyword evidence="4 6" id="KW-0804">Transcription</keyword>
<dbReference type="Proteomes" id="UP000623129">
    <property type="component" value="Unassembled WGS sequence"/>
</dbReference>
<evidence type="ECO:0000256" key="6">
    <source>
        <dbReference type="RuleBase" id="RU367028"/>
    </source>
</evidence>